<evidence type="ECO:0000313" key="6">
    <source>
        <dbReference type="EMBL" id="ACB94229.1"/>
    </source>
</evidence>
<reference evidence="6 7" key="2">
    <citation type="journal article" date="2010" name="J. Bacteriol.">
        <title>Complete genome sequence of Beijerinckia indica subsp. indica.</title>
        <authorList>
            <person name="Tamas I."/>
            <person name="Dedysh S.N."/>
            <person name="Liesack W."/>
            <person name="Stott M.B."/>
            <person name="Alam M."/>
            <person name="Murrell J.C."/>
            <person name="Dunfield P.F."/>
        </authorList>
    </citation>
    <scope>NUCLEOTIDE SEQUENCE [LARGE SCALE GENOMIC DNA]</scope>
    <source>
        <strain evidence="7">ATCC 9039 / DSM 1715 / NCIMB 8712</strain>
    </source>
</reference>
<dbReference type="InterPro" id="IPR000847">
    <property type="entry name" value="LysR_HTH_N"/>
</dbReference>
<keyword evidence="3" id="KW-0238">DNA-binding</keyword>
<dbReference type="HOGENOM" id="CLU_039613_16_0_5"/>
<evidence type="ECO:0000256" key="4">
    <source>
        <dbReference type="ARBA" id="ARBA00023163"/>
    </source>
</evidence>
<dbReference type="PANTHER" id="PTHR30537:SF5">
    <property type="entry name" value="HTH-TYPE TRANSCRIPTIONAL ACTIVATOR TTDR-RELATED"/>
    <property type="match status" value="1"/>
</dbReference>
<dbReference type="InterPro" id="IPR036390">
    <property type="entry name" value="WH_DNA-bd_sf"/>
</dbReference>
<dbReference type="RefSeq" id="WP_012383587.1">
    <property type="nucleotide sequence ID" value="NC_010581.1"/>
</dbReference>
<accession>B2IFL8</accession>
<dbReference type="SUPFAM" id="SSF46785">
    <property type="entry name" value="Winged helix' DNA-binding domain"/>
    <property type="match status" value="1"/>
</dbReference>
<dbReference type="FunFam" id="1.10.10.10:FF:000001">
    <property type="entry name" value="LysR family transcriptional regulator"/>
    <property type="match status" value="1"/>
</dbReference>
<protein>
    <submittedName>
        <fullName evidence="6">Transcriptional regulator, LysR family</fullName>
    </submittedName>
</protein>
<dbReference type="AlphaFoldDB" id="B2IFL8"/>
<dbReference type="STRING" id="395963.Bind_0577"/>
<keyword evidence="2" id="KW-0805">Transcription regulation</keyword>
<name>B2IFL8_BEII9</name>
<evidence type="ECO:0000256" key="2">
    <source>
        <dbReference type="ARBA" id="ARBA00023015"/>
    </source>
</evidence>
<dbReference type="SUPFAM" id="SSF53850">
    <property type="entry name" value="Periplasmic binding protein-like II"/>
    <property type="match status" value="1"/>
</dbReference>
<evidence type="ECO:0000256" key="1">
    <source>
        <dbReference type="ARBA" id="ARBA00009437"/>
    </source>
</evidence>
<comment type="similarity">
    <text evidence="1">Belongs to the LysR transcriptional regulatory family.</text>
</comment>
<dbReference type="Gene3D" id="1.10.10.10">
    <property type="entry name" value="Winged helix-like DNA-binding domain superfamily/Winged helix DNA-binding domain"/>
    <property type="match status" value="1"/>
</dbReference>
<keyword evidence="4" id="KW-0804">Transcription</keyword>
<dbReference type="InterPro" id="IPR005119">
    <property type="entry name" value="LysR_subst-bd"/>
</dbReference>
<dbReference type="OrthoDB" id="9813056at2"/>
<organism evidence="6 7">
    <name type="scientific">Beijerinckia indica subsp. indica (strain ATCC 9039 / DSM 1715 / NCIMB 8712)</name>
    <dbReference type="NCBI Taxonomy" id="395963"/>
    <lineage>
        <taxon>Bacteria</taxon>
        <taxon>Pseudomonadati</taxon>
        <taxon>Pseudomonadota</taxon>
        <taxon>Alphaproteobacteria</taxon>
        <taxon>Hyphomicrobiales</taxon>
        <taxon>Beijerinckiaceae</taxon>
        <taxon>Beijerinckia</taxon>
    </lineage>
</organism>
<evidence type="ECO:0000259" key="5">
    <source>
        <dbReference type="PROSITE" id="PS50931"/>
    </source>
</evidence>
<sequence length="304" mass="33445">MDDISLSHIFLVCADEGSFSAAGRKLNLSRSSVGKTVARLEDMLGVRLFHRSTRHQALTEEGKIYYEHARRAHNELDRARQIFASGHRSPSGILRVTAPMSLGRSCIGPLLLDFTSRFSDLKLVLSLNDRPVDLIDEGFDLAIRVGATINTTGIAGRKLSTQAMRLYASPSYLGARGTPKSCGEFDQHQILAYGRGRTLRWRFAGVGGQALQDVEGMSQAQFDDLDLLANATAQGFGIASLPTWLAHPRALRGELVPLKAFNLKPYDISALWPQSHFMPPKVRYAIDHLVQALPGLLTDDLKGH</sequence>
<dbReference type="eggNOG" id="COG0583">
    <property type="taxonomic scope" value="Bacteria"/>
</dbReference>
<dbReference type="PROSITE" id="PS50931">
    <property type="entry name" value="HTH_LYSR"/>
    <property type="match status" value="1"/>
</dbReference>
<dbReference type="GO" id="GO:0003677">
    <property type="term" value="F:DNA binding"/>
    <property type="evidence" value="ECO:0007669"/>
    <property type="project" value="UniProtKB-KW"/>
</dbReference>
<dbReference type="Pfam" id="PF00126">
    <property type="entry name" value="HTH_1"/>
    <property type="match status" value="1"/>
</dbReference>
<dbReference type="Gene3D" id="3.40.190.290">
    <property type="match status" value="1"/>
</dbReference>
<keyword evidence="7" id="KW-1185">Reference proteome</keyword>
<dbReference type="InterPro" id="IPR058163">
    <property type="entry name" value="LysR-type_TF_proteobact-type"/>
</dbReference>
<dbReference type="Proteomes" id="UP000001695">
    <property type="component" value="Chromosome"/>
</dbReference>
<dbReference type="Pfam" id="PF03466">
    <property type="entry name" value="LysR_substrate"/>
    <property type="match status" value="1"/>
</dbReference>
<evidence type="ECO:0000256" key="3">
    <source>
        <dbReference type="ARBA" id="ARBA00023125"/>
    </source>
</evidence>
<proteinExistence type="inferred from homology"/>
<evidence type="ECO:0000313" key="7">
    <source>
        <dbReference type="Proteomes" id="UP000001695"/>
    </source>
</evidence>
<reference evidence="7" key="1">
    <citation type="submission" date="2008-03" db="EMBL/GenBank/DDBJ databases">
        <title>Complete sequence of chromosome of Beijerinckia indica subsp. indica ATCC 9039.</title>
        <authorList>
            <consortium name="US DOE Joint Genome Institute"/>
            <person name="Copeland A."/>
            <person name="Lucas S."/>
            <person name="Lapidus A."/>
            <person name="Glavina del Rio T."/>
            <person name="Dalin E."/>
            <person name="Tice H."/>
            <person name="Bruce D."/>
            <person name="Goodwin L."/>
            <person name="Pitluck S."/>
            <person name="LaButti K."/>
            <person name="Schmutz J."/>
            <person name="Larimer F."/>
            <person name="Land M."/>
            <person name="Hauser L."/>
            <person name="Kyrpides N."/>
            <person name="Mikhailova N."/>
            <person name="Dunfield P.F."/>
            <person name="Dedysh S.N."/>
            <person name="Liesack W."/>
            <person name="Saw J.H."/>
            <person name="Alam M."/>
            <person name="Chen Y."/>
            <person name="Murrell J.C."/>
            <person name="Richardson P."/>
        </authorList>
    </citation>
    <scope>NUCLEOTIDE SEQUENCE [LARGE SCALE GENOMIC DNA]</scope>
    <source>
        <strain evidence="7">ATCC 9039 / DSM 1715 / NCIMB 8712</strain>
    </source>
</reference>
<feature type="domain" description="HTH lysR-type" evidence="5">
    <location>
        <begin position="8"/>
        <end position="59"/>
    </location>
</feature>
<dbReference type="KEGG" id="bid:Bind_0577"/>
<dbReference type="PANTHER" id="PTHR30537">
    <property type="entry name" value="HTH-TYPE TRANSCRIPTIONAL REGULATOR"/>
    <property type="match status" value="1"/>
</dbReference>
<gene>
    <name evidence="6" type="ordered locus">Bind_0577</name>
</gene>
<dbReference type="EMBL" id="CP001016">
    <property type="protein sequence ID" value="ACB94229.1"/>
    <property type="molecule type" value="Genomic_DNA"/>
</dbReference>
<dbReference type="PRINTS" id="PR00039">
    <property type="entry name" value="HTHLYSR"/>
</dbReference>
<dbReference type="CDD" id="cd08475">
    <property type="entry name" value="PBP2_CrgA_like_6"/>
    <property type="match status" value="1"/>
</dbReference>
<dbReference type="InterPro" id="IPR036388">
    <property type="entry name" value="WH-like_DNA-bd_sf"/>
</dbReference>
<dbReference type="GO" id="GO:0003700">
    <property type="term" value="F:DNA-binding transcription factor activity"/>
    <property type="evidence" value="ECO:0007669"/>
    <property type="project" value="InterPro"/>
</dbReference>